<dbReference type="FunFam" id="3.40.50.300:FF:001546">
    <property type="entry name" value="RNase L inhibitor homolog"/>
    <property type="match status" value="1"/>
</dbReference>
<dbReference type="Pfam" id="PF00037">
    <property type="entry name" value="Fer4"/>
    <property type="match status" value="1"/>
</dbReference>
<dbReference type="SMART" id="SM00382">
    <property type="entry name" value="AAA"/>
    <property type="match status" value="2"/>
</dbReference>
<gene>
    <name evidence="5" type="ORF">IPA_05325</name>
</gene>
<dbReference type="KEGG" id="ipc:IPA_05325"/>
<dbReference type="Pfam" id="PF00005">
    <property type="entry name" value="ABC_tran"/>
    <property type="match status" value="2"/>
</dbReference>
<evidence type="ECO:0000259" key="4">
    <source>
        <dbReference type="PROSITE" id="PS51379"/>
    </source>
</evidence>
<protein>
    <submittedName>
        <fullName evidence="5">ATPase</fullName>
    </submittedName>
</protein>
<dbReference type="InterPro" id="IPR007209">
    <property type="entry name" value="RNaseL-inhib-like_metal-bd_dom"/>
</dbReference>
<dbReference type="InterPro" id="IPR003439">
    <property type="entry name" value="ABC_transporter-like_ATP-bd"/>
</dbReference>
<evidence type="ECO:0000313" key="5">
    <source>
        <dbReference type="EMBL" id="UXD21550.1"/>
    </source>
</evidence>
<evidence type="ECO:0000256" key="2">
    <source>
        <dbReference type="ARBA" id="ARBA00022840"/>
    </source>
</evidence>
<proteinExistence type="predicted"/>
<dbReference type="Proteomes" id="UP001063698">
    <property type="component" value="Chromosome"/>
</dbReference>
<dbReference type="InterPro" id="IPR013283">
    <property type="entry name" value="RLI1"/>
</dbReference>
<sequence length="600" mass="67680">MVRIAVVDKDLCKPDKCNYECIRFCPINKSGRAKAIELGEDGKPIIYEDVCTGCGICIKKCPFGAIHIENLPEEVEEKLVHRYGENGFALYGLPIPKQGEVTGIIGRNGAGKSTSMKILVGLLKPNLGKEEATWDEILAKFKGTELFNYLKKLKDGKIKAAYKPQYVAQVTKVLKGEVGQLLKKADERGLFKDVVKELNLEHLLDRDVRKLSGGELQRFLIAAVIVKDADVYAFDEPTAYLDVKERMNAARAIRNLIPKSRYTLVIEHDLAVLDYVSDLVHIIYGVPGVYGIVSHPYGVRVGINHYIRGFLPAENMRIRDRPIVFKAPEARERVISTEKYLEWPELYKKLGSFELTVESGEAHRGEIVGILGPNGIGKTTFIKMLAGIIKPDKGELYTPQLKLAYKPQYVVPEMFKNFRTVRDVLRKVRRDFLDTSSWYYVEVIKRLGLNKMLDKEVKGLSGGELQKLAVAVALGMEADLYLFDEPSAFLDVEERLAVGNAIRHIVESQGVTAFVVDHDLVMMDLIADRVMVFRGEPGKRGHAHRPMSLREGMNLFLKDLGITFRRDADTGRPRVNKEGSKLDRMQKLSGEYYYTLPSRE</sequence>
<dbReference type="PRINTS" id="PR01868">
    <property type="entry name" value="ABCEFAMILY"/>
</dbReference>
<dbReference type="EMBL" id="CP006868">
    <property type="protein sequence ID" value="UXD21550.1"/>
    <property type="molecule type" value="Genomic_DNA"/>
</dbReference>
<dbReference type="Pfam" id="PF04068">
    <property type="entry name" value="Fer4_RLI"/>
    <property type="match status" value="1"/>
</dbReference>
<dbReference type="PROSITE" id="PS00198">
    <property type="entry name" value="4FE4S_FER_1"/>
    <property type="match status" value="1"/>
</dbReference>
<dbReference type="PANTHER" id="PTHR19248">
    <property type="entry name" value="ATP-BINDING TRANSPORT PROTEIN-RELATED"/>
    <property type="match status" value="1"/>
</dbReference>
<feature type="domain" description="4Fe-4S ferredoxin-type" evidence="4">
    <location>
        <begin position="42"/>
        <end position="71"/>
    </location>
</feature>
<accession>A0A977K9L0</accession>
<dbReference type="PROSITE" id="PS50893">
    <property type="entry name" value="ABC_TRANSPORTER_2"/>
    <property type="match status" value="2"/>
</dbReference>
<feature type="domain" description="ABC transporter" evidence="3">
    <location>
        <begin position="66"/>
        <end position="309"/>
    </location>
</feature>
<dbReference type="FunFam" id="3.40.50.300:FF:000152">
    <property type="entry name" value="ATP-binding cassette, sub-family E, member 1"/>
    <property type="match status" value="1"/>
</dbReference>
<keyword evidence="1" id="KW-0547">Nucleotide-binding</keyword>
<dbReference type="InterPro" id="IPR027417">
    <property type="entry name" value="P-loop_NTPase"/>
</dbReference>
<dbReference type="SUPFAM" id="SSF54862">
    <property type="entry name" value="4Fe-4S ferredoxins"/>
    <property type="match status" value="1"/>
</dbReference>
<dbReference type="PROSITE" id="PS00211">
    <property type="entry name" value="ABC_TRANSPORTER_1"/>
    <property type="match status" value="2"/>
</dbReference>
<dbReference type="GO" id="GO:0005524">
    <property type="term" value="F:ATP binding"/>
    <property type="evidence" value="ECO:0007669"/>
    <property type="project" value="UniProtKB-KW"/>
</dbReference>
<dbReference type="InterPro" id="IPR003593">
    <property type="entry name" value="AAA+_ATPase"/>
</dbReference>
<keyword evidence="2" id="KW-0067">ATP-binding</keyword>
<reference evidence="5" key="1">
    <citation type="submission" date="2013-11" db="EMBL/GenBank/DDBJ databases">
        <title>Comparative genomics of Ignicoccus.</title>
        <authorList>
            <person name="Podar M."/>
        </authorList>
    </citation>
    <scope>NUCLEOTIDE SEQUENCE</scope>
    <source>
        <strain evidence="5">DSM 13166</strain>
    </source>
</reference>
<feature type="domain" description="ABC transporter" evidence="3">
    <location>
        <begin position="332"/>
        <end position="560"/>
    </location>
</feature>
<dbReference type="SUPFAM" id="SSF52540">
    <property type="entry name" value="P-loop containing nucleoside triphosphate hydrolases"/>
    <property type="match status" value="2"/>
</dbReference>
<evidence type="ECO:0000256" key="1">
    <source>
        <dbReference type="ARBA" id="ARBA00022741"/>
    </source>
</evidence>
<dbReference type="AlphaFoldDB" id="A0A977K9L0"/>
<evidence type="ECO:0000259" key="3">
    <source>
        <dbReference type="PROSITE" id="PS50893"/>
    </source>
</evidence>
<dbReference type="InterPro" id="IPR017896">
    <property type="entry name" value="4Fe4S_Fe-S-bd"/>
</dbReference>
<dbReference type="Gene3D" id="3.40.50.300">
    <property type="entry name" value="P-loop containing nucleotide triphosphate hydrolases"/>
    <property type="match status" value="2"/>
</dbReference>
<name>A0A977K9L0_9CREN</name>
<evidence type="ECO:0000313" key="6">
    <source>
        <dbReference type="Proteomes" id="UP001063698"/>
    </source>
</evidence>
<dbReference type="PROSITE" id="PS51379">
    <property type="entry name" value="4FE4S_FER_2"/>
    <property type="match status" value="1"/>
</dbReference>
<dbReference type="GO" id="GO:0016887">
    <property type="term" value="F:ATP hydrolysis activity"/>
    <property type="evidence" value="ECO:0007669"/>
    <property type="project" value="InterPro"/>
</dbReference>
<dbReference type="InterPro" id="IPR017871">
    <property type="entry name" value="ABC_transporter-like_CS"/>
</dbReference>
<dbReference type="NCBIfam" id="NF009945">
    <property type="entry name" value="PRK13409.1"/>
    <property type="match status" value="1"/>
</dbReference>
<dbReference type="GO" id="GO:0016491">
    <property type="term" value="F:oxidoreductase activity"/>
    <property type="evidence" value="ECO:0007669"/>
    <property type="project" value="UniProtKB-ARBA"/>
</dbReference>
<organism evidence="5 6">
    <name type="scientific">Ignicoccus pacificus DSM 13166</name>
    <dbReference type="NCBI Taxonomy" id="940294"/>
    <lineage>
        <taxon>Archaea</taxon>
        <taxon>Thermoproteota</taxon>
        <taxon>Thermoprotei</taxon>
        <taxon>Desulfurococcales</taxon>
        <taxon>Desulfurococcaceae</taxon>
        <taxon>Ignicoccus</taxon>
    </lineage>
</organism>
<keyword evidence="6" id="KW-1185">Reference proteome</keyword>
<dbReference type="InterPro" id="IPR017900">
    <property type="entry name" value="4Fe4S_Fe_S_CS"/>
</dbReference>